<dbReference type="Proteomes" id="UP000059188">
    <property type="component" value="Unassembled WGS sequence"/>
</dbReference>
<reference evidence="2 3" key="1">
    <citation type="submission" date="2014-11" db="EMBL/GenBank/DDBJ databases">
        <authorList>
            <person name="Wibberg Daniel"/>
        </authorList>
    </citation>
    <scope>NUCLEOTIDE SEQUENCE [LARGE SCALE GENOMIC DNA]</scope>
    <source>
        <strain evidence="2">Rhizoctonia solani AG1-IB 7/3/14</strain>
    </source>
</reference>
<feature type="domain" description="Inhibitor I9" evidence="1">
    <location>
        <begin position="22"/>
        <end position="95"/>
    </location>
</feature>
<proteinExistence type="predicted"/>
<protein>
    <recommendedName>
        <fullName evidence="1">Inhibitor I9 domain-containing protein</fullName>
    </recommendedName>
</protein>
<dbReference type="EMBL" id="LN679213">
    <property type="protein sequence ID" value="CEL53117.1"/>
    <property type="molecule type" value="Genomic_DNA"/>
</dbReference>
<organism evidence="2 3">
    <name type="scientific">Thanatephorus cucumeris (strain AG1-IB / isolate 7/3/14)</name>
    <name type="common">Lettuce bottom rot fungus</name>
    <name type="synonym">Rhizoctonia solani</name>
    <dbReference type="NCBI Taxonomy" id="1108050"/>
    <lineage>
        <taxon>Eukaryota</taxon>
        <taxon>Fungi</taxon>
        <taxon>Dikarya</taxon>
        <taxon>Basidiomycota</taxon>
        <taxon>Agaricomycotina</taxon>
        <taxon>Agaricomycetes</taxon>
        <taxon>Cantharellales</taxon>
        <taxon>Ceratobasidiaceae</taxon>
        <taxon>Rhizoctonia</taxon>
        <taxon>Rhizoctonia solani AG-1</taxon>
    </lineage>
</organism>
<dbReference type="AlphaFoldDB" id="A0A0B7FA80"/>
<accession>A0A0B7FA80</accession>
<evidence type="ECO:0000259" key="1">
    <source>
        <dbReference type="Pfam" id="PF05922"/>
    </source>
</evidence>
<dbReference type="Pfam" id="PF05922">
    <property type="entry name" value="Inhibitor_I9"/>
    <property type="match status" value="1"/>
</dbReference>
<sequence length="97" mass="11043">MSQCPSHAGATDQTQENSITDTYLVMLNPDVDFNSHMAWVQGQMRQPSDDTYQCEVVDKYEIINGYQARLSLSAYENISQCEQVKSVIKEQFAELDD</sequence>
<keyword evidence="3" id="KW-1185">Reference proteome</keyword>
<dbReference type="Gene3D" id="3.30.70.80">
    <property type="entry name" value="Peptidase S8 propeptide/proteinase inhibitor I9"/>
    <property type="match status" value="1"/>
</dbReference>
<name>A0A0B7FA80_THACB</name>
<gene>
    <name evidence="2" type="ORF">RSOLAG1IB_11249</name>
</gene>
<dbReference type="InterPro" id="IPR037045">
    <property type="entry name" value="S8pro/Inhibitor_I9_sf"/>
</dbReference>
<dbReference type="InterPro" id="IPR010259">
    <property type="entry name" value="S8pro/Inhibitor_I9"/>
</dbReference>
<dbReference type="SUPFAM" id="SSF54897">
    <property type="entry name" value="Protease propeptides/inhibitors"/>
    <property type="match status" value="1"/>
</dbReference>
<evidence type="ECO:0000313" key="3">
    <source>
        <dbReference type="Proteomes" id="UP000059188"/>
    </source>
</evidence>
<evidence type="ECO:0000313" key="2">
    <source>
        <dbReference type="EMBL" id="CEL53117.1"/>
    </source>
</evidence>